<proteinExistence type="inferred from homology"/>
<dbReference type="Gene3D" id="3.90.226.10">
    <property type="entry name" value="2-enoyl-CoA Hydratase, Chain A, domain 1"/>
    <property type="match status" value="1"/>
</dbReference>
<dbReference type="InterPro" id="IPR029045">
    <property type="entry name" value="ClpP/crotonase-like_dom_sf"/>
</dbReference>
<comment type="similarity">
    <text evidence="1">Belongs to the enoyl-CoA hydratase/isomerase family.</text>
</comment>
<dbReference type="InterPro" id="IPR001753">
    <property type="entry name" value="Enoyl-CoA_hydra/iso"/>
</dbReference>
<dbReference type="GO" id="GO:0016853">
    <property type="term" value="F:isomerase activity"/>
    <property type="evidence" value="ECO:0007669"/>
    <property type="project" value="UniProtKB-KW"/>
</dbReference>
<organism evidence="2 3">
    <name type="scientific">PS1 clade bacterium</name>
    <dbReference type="NCBI Taxonomy" id="2175152"/>
    <lineage>
        <taxon>Bacteria</taxon>
        <taxon>Pseudomonadati</taxon>
        <taxon>Pseudomonadota</taxon>
        <taxon>Alphaproteobacteria</taxon>
        <taxon>PS1 clade</taxon>
    </lineage>
</organism>
<evidence type="ECO:0000256" key="1">
    <source>
        <dbReference type="ARBA" id="ARBA00005254"/>
    </source>
</evidence>
<dbReference type="Gene3D" id="1.10.12.10">
    <property type="entry name" value="Lyase 2-enoyl-coa Hydratase, Chain A, domain 2"/>
    <property type="match status" value="1"/>
</dbReference>
<dbReference type="AlphaFoldDB" id="A0A368E1X6"/>
<dbReference type="PANTHER" id="PTHR42964:SF1">
    <property type="entry name" value="POLYKETIDE BIOSYNTHESIS ENOYL-COA HYDRATASE PKSH-RELATED"/>
    <property type="match status" value="1"/>
</dbReference>
<accession>A0A368E1X6</accession>
<name>A0A368E1X6_9PROT</name>
<dbReference type="PANTHER" id="PTHR42964">
    <property type="entry name" value="ENOYL-COA HYDRATASE"/>
    <property type="match status" value="1"/>
</dbReference>
<keyword evidence="2" id="KW-0413">Isomerase</keyword>
<protein>
    <submittedName>
        <fullName evidence="2">Enoyl-CoA hydratase/isomerase family protein</fullName>
    </submittedName>
</protein>
<dbReference type="SUPFAM" id="SSF52096">
    <property type="entry name" value="ClpP/crotonase"/>
    <property type="match status" value="1"/>
</dbReference>
<sequence length="271" mass="29188">MMANLPDTTYLVTELDKGWLTVWLNRPDVKNAMSRALTDELQTVLAAIRDDRSVRGMTLRGKDGVFCAGGDLKEFKENFQQADKSPDDVAEYSLHMGEMFEALSTLPMPVIALVEGPAMAGGFGLVCACDVVIVTEDAKFAMTEAAIGIPPAQIIPHVVNRLGLPAARRMVMTAARIGSEEALSIGLADFVAKDAGEAEAQEADIKKAVMRCAPNANAVSKEIIFASQTLQGKAIIEFAAKGFAEAIIGEEGREGIASFLEKRKPRWAEEN</sequence>
<evidence type="ECO:0000313" key="2">
    <source>
        <dbReference type="EMBL" id="RCL77543.1"/>
    </source>
</evidence>
<dbReference type="InterPro" id="IPR014748">
    <property type="entry name" value="Enoyl-CoA_hydra_C"/>
</dbReference>
<dbReference type="Pfam" id="PF00378">
    <property type="entry name" value="ECH_1"/>
    <property type="match status" value="1"/>
</dbReference>
<dbReference type="InterPro" id="IPR051683">
    <property type="entry name" value="Enoyl-CoA_Hydratase/Isomerase"/>
</dbReference>
<dbReference type="CDD" id="cd06558">
    <property type="entry name" value="crotonase-like"/>
    <property type="match status" value="1"/>
</dbReference>
<dbReference type="EMBL" id="QOQF01000007">
    <property type="protein sequence ID" value="RCL77543.1"/>
    <property type="molecule type" value="Genomic_DNA"/>
</dbReference>
<evidence type="ECO:0000313" key="3">
    <source>
        <dbReference type="Proteomes" id="UP000252132"/>
    </source>
</evidence>
<dbReference type="Proteomes" id="UP000252132">
    <property type="component" value="Unassembled WGS sequence"/>
</dbReference>
<dbReference type="GO" id="GO:0008300">
    <property type="term" value="P:isoprenoid catabolic process"/>
    <property type="evidence" value="ECO:0007669"/>
    <property type="project" value="TreeGrafter"/>
</dbReference>
<gene>
    <name evidence="2" type="ORF">DBW69_02955</name>
</gene>
<reference evidence="2 3" key="1">
    <citation type="journal article" date="2018" name="Microbiome">
        <title>Fine metagenomic profile of the Mediterranean stratified and mixed water columns revealed by assembly and recruitment.</title>
        <authorList>
            <person name="Haro-Moreno J.M."/>
            <person name="Lopez-Perez M."/>
            <person name="De La Torre J.R."/>
            <person name="Picazo A."/>
            <person name="Camacho A."/>
            <person name="Rodriguez-Valera F."/>
        </authorList>
    </citation>
    <scope>NUCLEOTIDE SEQUENCE [LARGE SCALE GENOMIC DNA]</scope>
    <source>
        <strain evidence="2">MED-G55</strain>
    </source>
</reference>
<comment type="caution">
    <text evidence="2">The sequence shown here is derived from an EMBL/GenBank/DDBJ whole genome shotgun (WGS) entry which is preliminary data.</text>
</comment>